<dbReference type="AlphaFoldDB" id="A0A2P2QMA8"/>
<name>A0A2P2QMA8_RHIMU</name>
<dbReference type="EMBL" id="GGEC01087620">
    <property type="protein sequence ID" value="MBX68104.1"/>
    <property type="molecule type" value="Transcribed_RNA"/>
</dbReference>
<evidence type="ECO:0000313" key="2">
    <source>
        <dbReference type="EMBL" id="MBX68104.1"/>
    </source>
</evidence>
<sequence>MNMQEFTKASPSFANKNRPG</sequence>
<organism evidence="2">
    <name type="scientific">Rhizophora mucronata</name>
    <name type="common">Asiatic mangrove</name>
    <dbReference type="NCBI Taxonomy" id="61149"/>
    <lineage>
        <taxon>Eukaryota</taxon>
        <taxon>Viridiplantae</taxon>
        <taxon>Streptophyta</taxon>
        <taxon>Embryophyta</taxon>
        <taxon>Tracheophyta</taxon>
        <taxon>Spermatophyta</taxon>
        <taxon>Magnoliopsida</taxon>
        <taxon>eudicotyledons</taxon>
        <taxon>Gunneridae</taxon>
        <taxon>Pentapetalae</taxon>
        <taxon>rosids</taxon>
        <taxon>fabids</taxon>
        <taxon>Malpighiales</taxon>
        <taxon>Rhizophoraceae</taxon>
        <taxon>Rhizophora</taxon>
    </lineage>
</organism>
<evidence type="ECO:0000256" key="1">
    <source>
        <dbReference type="SAM" id="MobiDB-lite"/>
    </source>
</evidence>
<protein>
    <submittedName>
        <fullName evidence="2">Uncharacterized protein</fullName>
    </submittedName>
</protein>
<feature type="region of interest" description="Disordered" evidence="1">
    <location>
        <begin position="1"/>
        <end position="20"/>
    </location>
</feature>
<reference evidence="2" key="1">
    <citation type="submission" date="2018-02" db="EMBL/GenBank/DDBJ databases">
        <title>Rhizophora mucronata_Transcriptome.</title>
        <authorList>
            <person name="Meera S.P."/>
            <person name="Sreeshan A."/>
            <person name="Augustine A."/>
        </authorList>
    </citation>
    <scope>NUCLEOTIDE SEQUENCE</scope>
    <source>
        <tissue evidence="2">Leaf</tissue>
    </source>
</reference>
<accession>A0A2P2QMA8</accession>
<proteinExistence type="predicted"/>